<dbReference type="CDD" id="cd00047">
    <property type="entry name" value="PTPc"/>
    <property type="match status" value="1"/>
</dbReference>
<proteinExistence type="predicted"/>
<dbReference type="InterPro" id="IPR056006">
    <property type="entry name" value="DUF7584"/>
</dbReference>
<keyword evidence="1" id="KW-0472">Membrane</keyword>
<dbReference type="Pfam" id="PF00102">
    <property type="entry name" value="Y_phosphatase"/>
    <property type="match status" value="2"/>
</dbReference>
<dbReference type="InterPro" id="IPR000242">
    <property type="entry name" value="PTP_cat"/>
</dbReference>
<name>A0A090LAH0_STRRB</name>
<evidence type="ECO:0000256" key="1">
    <source>
        <dbReference type="SAM" id="Phobius"/>
    </source>
</evidence>
<dbReference type="AlphaFoldDB" id="A0A090LAH0"/>
<evidence type="ECO:0000259" key="3">
    <source>
        <dbReference type="PROSITE" id="PS50055"/>
    </source>
</evidence>
<sequence>MIFHIKIIFLLIFLWIKSCSGAEISNSLFPSTLGITNQNESIFIEHQIVSNSDVLLVKCPSHFYKHNNNNFKFTVNELIRDLQVKKIDSKNDTIIWYYIVNPKAEKENISLLCGELIFRSGGSTSLIQWIVNIVWKSKPNPLLTNDTYNAEGSLYSPKKCNGTNDLLPFIKYSRTQIIKMFNDKVDKVYKGDILYAFDLTKAIGPIEYLLPCSIDKPYHSSPVIGIEDHQPEEIKFDNTKIRYIKKNINKEKFKFKLDIIKHSHHKDFFKYENVKATIMTFTKKEGLKLDINKDVIENEIIVNSYEIVKVQYTCDSCSENSTDLRTFEETYFFAPKKNLIVKEKISHFINELEYKPNCSINDYKFAYFYYVKFENTKSTIDELRDNGNKNFVLENNKVLYNNKNPNGILSCVYKMVNEEYTVSQQYELNVEGIIKVDDDGKKYLATKKSLQDSKNANITIIAIVIGTILILLIILIIFLFFSRVKIMKFLNKRKLQKNYPNVYKYWEFVKDIEFEKLAQMRTDALYVPEKLRELIEKKEIIGGEEVVVKNKDLFKDTLALSQRNVKSPINAYYVNMEFQNNVLFLSDAPNEKDFNKFWNMIYREKIKVIISISNRVNDKNVVNGEYWPSEGNVQNFDGFTVKNVCKKDVKVIDTIAWSLEIDDKRDTVNSIYLYQVNGWKSNSIPECLGQIIDLFESVNQLSGVEPILIHSDGKAGSRVFLFTYFSGIVMALKKSKIYKDPFLMIKQVRDQREGGNISAMDFIVLNVLIVEYFVKNKIIMKNEDYLAFKGKYDDYVYSFRAKENSLISEIRPFLLYILFFDESKVREYEHHVQDFNSQYKIGTNERCTKFLEALKYQEDLKQPQKKVIRYNDIMCNDKNIVETGLTSSFNGHPYPNFINANYIEYTGTYTKRKRKIIMCQAPNIAGVEQMYSMLYTQNVGLLVNLCCDLELKTGNKNIEEDLNWHVYYPTKVDESKTVGVMKITQQSVINEVQKNVTAACYALENTSKKDSKNVFFNLIHYNGWTDKDIPSNHMELYNLYKYIMSNSGERPIVIHCSAGIGRTGTLALLIYMIDNITAERFFDPILCLRNLRESRYQAIQTNSQFKLALLCVFEHFKAEIHKLDEELFGNLKIWLR</sequence>
<dbReference type="PRINTS" id="PR00700">
    <property type="entry name" value="PRTYPHPHTASE"/>
</dbReference>
<accession>A0A090LAH0</accession>
<dbReference type="STRING" id="34506.A0A090LAH0"/>
<organism evidence="5">
    <name type="scientific">Strongyloides ratti</name>
    <name type="common">Parasitic roundworm</name>
    <dbReference type="NCBI Taxonomy" id="34506"/>
    <lineage>
        <taxon>Eukaryota</taxon>
        <taxon>Metazoa</taxon>
        <taxon>Ecdysozoa</taxon>
        <taxon>Nematoda</taxon>
        <taxon>Chromadorea</taxon>
        <taxon>Rhabditida</taxon>
        <taxon>Tylenchina</taxon>
        <taxon>Panagrolaimomorpha</taxon>
        <taxon>Strongyloidoidea</taxon>
        <taxon>Strongyloididae</taxon>
        <taxon>Strongyloides</taxon>
    </lineage>
</organism>
<dbReference type="RefSeq" id="XP_024505966.1">
    <property type="nucleotide sequence ID" value="XM_024652384.1"/>
</dbReference>
<dbReference type="OrthoDB" id="5870053at2759"/>
<evidence type="ECO:0000256" key="2">
    <source>
        <dbReference type="SAM" id="SignalP"/>
    </source>
</evidence>
<feature type="domain" description="Tyrosine-protein phosphatase" evidence="3">
    <location>
        <begin position="569"/>
        <end position="772"/>
    </location>
</feature>
<dbReference type="CTD" id="36379131"/>
<dbReference type="SMART" id="SM00404">
    <property type="entry name" value="PTPc_motif"/>
    <property type="match status" value="2"/>
</dbReference>
<dbReference type="InterPro" id="IPR000387">
    <property type="entry name" value="Tyr_Pase_dom"/>
</dbReference>
<dbReference type="GO" id="GO:0004725">
    <property type="term" value="F:protein tyrosine phosphatase activity"/>
    <property type="evidence" value="ECO:0007669"/>
    <property type="project" value="InterPro"/>
</dbReference>
<keyword evidence="6" id="KW-1185">Reference proteome</keyword>
<dbReference type="WBParaSite" id="SRAE_2000143200.1">
    <property type="protein sequence ID" value="SRAE_2000143200.1"/>
    <property type="gene ID" value="WBGene00261637"/>
</dbReference>
<feature type="transmembrane region" description="Helical" evidence="1">
    <location>
        <begin position="757"/>
        <end position="774"/>
    </location>
</feature>
<dbReference type="EMBL" id="LN609529">
    <property type="protein sequence ID" value="CEF66766.1"/>
    <property type="molecule type" value="Genomic_DNA"/>
</dbReference>
<dbReference type="SMART" id="SM00194">
    <property type="entry name" value="PTPc"/>
    <property type="match status" value="2"/>
</dbReference>
<dbReference type="PANTHER" id="PTHR46163:SF5">
    <property type="entry name" value="TYROSINE-PROTEIN PHOSPHATASE"/>
    <property type="match status" value="1"/>
</dbReference>
<dbReference type="PANTHER" id="PTHR46163">
    <property type="entry name" value="TYROSINE-PROTEIN PHOSPHATASE-RELATED"/>
    <property type="match status" value="1"/>
</dbReference>
<feature type="signal peptide" evidence="2">
    <location>
        <begin position="1"/>
        <end position="21"/>
    </location>
</feature>
<evidence type="ECO:0000313" key="5">
    <source>
        <dbReference type="EMBL" id="CEF66766.1"/>
    </source>
</evidence>
<dbReference type="InterPro" id="IPR056007">
    <property type="entry name" value="DUF7585"/>
</dbReference>
<dbReference type="SUPFAM" id="SSF52799">
    <property type="entry name" value="(Phosphotyrosine protein) phosphatases II"/>
    <property type="match status" value="2"/>
</dbReference>
<feature type="chain" id="PRO_5015030600" evidence="2">
    <location>
        <begin position="22"/>
        <end position="1136"/>
    </location>
</feature>
<feature type="domain" description="Tyrosine-protein phosphatase" evidence="3">
    <location>
        <begin position="869"/>
        <end position="1115"/>
    </location>
</feature>
<dbReference type="PROSITE" id="PS50056">
    <property type="entry name" value="TYR_PHOSPHATASE_2"/>
    <property type="match status" value="1"/>
</dbReference>
<dbReference type="Pfam" id="PF24488">
    <property type="entry name" value="DUF7584"/>
    <property type="match status" value="1"/>
</dbReference>
<gene>
    <name evidence="5 7 8" type="ORF">SRAE_2000143200</name>
</gene>
<keyword evidence="1" id="KW-1133">Transmembrane helix</keyword>
<dbReference type="PROSITE" id="PS50055">
    <property type="entry name" value="TYR_PHOSPHATASE_PTP"/>
    <property type="match status" value="2"/>
</dbReference>
<feature type="transmembrane region" description="Helical" evidence="1">
    <location>
        <begin position="458"/>
        <end position="481"/>
    </location>
</feature>
<keyword evidence="1" id="KW-0812">Transmembrane</keyword>
<dbReference type="PROSITE" id="PS00383">
    <property type="entry name" value="TYR_PHOSPHATASE_1"/>
    <property type="match status" value="1"/>
</dbReference>
<dbReference type="Pfam" id="PF24486">
    <property type="entry name" value="DUF7583"/>
    <property type="match status" value="1"/>
</dbReference>
<feature type="domain" description="Tyrosine specific protein phosphatases" evidence="4">
    <location>
        <begin position="1034"/>
        <end position="1106"/>
    </location>
</feature>
<dbReference type="InterPro" id="IPR056005">
    <property type="entry name" value="DUF7583"/>
</dbReference>
<dbReference type="WormBase" id="SRAE_2000143200">
    <property type="protein sequence ID" value="SRP02701"/>
    <property type="gene ID" value="WBGene00261637"/>
</dbReference>
<dbReference type="GeneID" id="36379131"/>
<reference evidence="7" key="2">
    <citation type="submission" date="2020-12" db="UniProtKB">
        <authorList>
            <consortium name="WormBaseParasite"/>
        </authorList>
    </citation>
    <scope>IDENTIFICATION</scope>
</reference>
<evidence type="ECO:0000313" key="6">
    <source>
        <dbReference type="Proteomes" id="UP000035682"/>
    </source>
</evidence>
<dbReference type="Proteomes" id="UP000035682">
    <property type="component" value="Unplaced"/>
</dbReference>
<protein>
    <submittedName>
        <fullName evidence="5">Protein-tyrosine phosphatase, receptor/non-receptor type domain and Protein-tyrosine/Dual specificity phosphatase domain and Protein-tyrosine phosphatase, catalytic domain-containing protein</fullName>
    </submittedName>
</protein>
<dbReference type="InterPro" id="IPR003595">
    <property type="entry name" value="Tyr_Pase_cat"/>
</dbReference>
<reference evidence="5 6" key="1">
    <citation type="submission" date="2014-09" db="EMBL/GenBank/DDBJ databases">
        <authorList>
            <person name="Martin A.A."/>
        </authorList>
    </citation>
    <scope>NUCLEOTIDE SEQUENCE</scope>
    <source>
        <strain evidence="6">ED321</strain>
        <strain evidence="5">ED321 Heterogonic</strain>
    </source>
</reference>
<evidence type="ECO:0000313" key="8">
    <source>
        <dbReference type="WormBase" id="SRAE_2000143200"/>
    </source>
</evidence>
<evidence type="ECO:0000259" key="4">
    <source>
        <dbReference type="PROSITE" id="PS50056"/>
    </source>
</evidence>
<dbReference type="Gene3D" id="3.90.190.10">
    <property type="entry name" value="Protein tyrosine phosphatase superfamily"/>
    <property type="match status" value="2"/>
</dbReference>
<keyword evidence="2" id="KW-0732">Signal</keyword>
<evidence type="ECO:0000313" key="7">
    <source>
        <dbReference type="WBParaSite" id="SRAE_2000143200.1"/>
    </source>
</evidence>
<dbReference type="InterPro" id="IPR052782">
    <property type="entry name" value="Oocyte-zygote_transition_reg"/>
</dbReference>
<keyword evidence="5" id="KW-0675">Receptor</keyword>
<dbReference type="InterPro" id="IPR016130">
    <property type="entry name" value="Tyr_Pase_AS"/>
</dbReference>
<dbReference type="InterPro" id="IPR029021">
    <property type="entry name" value="Prot-tyrosine_phosphatase-like"/>
</dbReference>
<dbReference type="Pfam" id="PF24490">
    <property type="entry name" value="DUF7585"/>
    <property type="match status" value="1"/>
</dbReference>